<dbReference type="PATRIC" id="fig|1216932.3.peg.1479"/>
<dbReference type="HOGENOM" id="CLU_055087_1_0_9"/>
<keyword evidence="2 4" id="KW-0378">Hydrolase</keyword>
<evidence type="ECO:0000313" key="5">
    <source>
        <dbReference type="EMBL" id="CDM68645.1"/>
    </source>
</evidence>
<sequence length="327" mass="35483">MYNYSIRTDLAVEAKEMIEETSRPKSIEGVEATEKEEDNVKTTTVIIKNAEGAKKMGRAEGTYITIEIPDHVHYDEDTKESVARSLAKELTSVLKIDEDKVVLVVGLGNWNVTPDSLGPKVVSKIMVTRHLKELVPDEIDEGIRPVCAISPGVLGITGMETSEIVKGIVERVKPDVLICIDALASRRLNRVNTTIQIGTSGIAPGAGVGNKRKELSEKTLGIPVIAIGVPTVVDAATMASDTIDLVIDDLIRESTKGGDFYKILKGIDREDKHKLITALLTPEVGDLIVTPKEVDDVIESISKIIANGINIALQPALELSDINRYLN</sequence>
<dbReference type="GO" id="GO:0009847">
    <property type="term" value="P:spore germination"/>
    <property type="evidence" value="ECO:0007669"/>
    <property type="project" value="UniProtKB-UniRule"/>
</dbReference>
<protein>
    <recommendedName>
        <fullName evidence="4">Germination protease</fullName>
        <ecNumber evidence="4">3.4.24.78</ecNumber>
    </recommendedName>
    <alternativeName>
        <fullName evidence="4">GPR endopeptidase</fullName>
    </alternativeName>
    <alternativeName>
        <fullName evidence="4">Germination proteinase</fullName>
    </alternativeName>
    <alternativeName>
        <fullName evidence="4">Spore protease</fullName>
    </alternativeName>
</protein>
<accession>W6SG16</accession>
<gene>
    <name evidence="4 5" type="primary">gpr</name>
    <name evidence="5" type="ORF">CM240_1486</name>
</gene>
<evidence type="ECO:0000256" key="4">
    <source>
        <dbReference type="HAMAP-Rule" id="MF_00626"/>
    </source>
</evidence>
<name>W6SG16_9CLOT</name>
<dbReference type="KEGG" id="clt:CM240_1486"/>
<feature type="propeptide" id="PRO_5005097085" evidence="4">
    <location>
        <begin position="1"/>
        <end position="9"/>
    </location>
</feature>
<evidence type="ECO:0000256" key="3">
    <source>
        <dbReference type="ARBA" id="ARBA00023145"/>
    </source>
</evidence>
<dbReference type="Gene3D" id="3.40.50.1450">
    <property type="entry name" value="HybD-like"/>
    <property type="match status" value="1"/>
</dbReference>
<dbReference type="Pfam" id="PF03418">
    <property type="entry name" value="Peptidase_A25"/>
    <property type="match status" value="2"/>
</dbReference>
<organism evidence="5 6">
    <name type="scientific">Clostridium bornimense</name>
    <dbReference type="NCBI Taxonomy" id="1216932"/>
    <lineage>
        <taxon>Bacteria</taxon>
        <taxon>Bacillati</taxon>
        <taxon>Bacillota</taxon>
        <taxon>Clostridia</taxon>
        <taxon>Eubacteriales</taxon>
        <taxon>Clostridiaceae</taxon>
        <taxon>Clostridium</taxon>
    </lineage>
</organism>
<evidence type="ECO:0000256" key="1">
    <source>
        <dbReference type="ARBA" id="ARBA00022670"/>
    </source>
</evidence>
<dbReference type="PIRSF" id="PIRSF019549">
    <property type="entry name" value="Peptidase_A25"/>
    <property type="match status" value="1"/>
</dbReference>
<comment type="PTM">
    <text evidence="4">Autoproteolytically processed. The inactive tetrameric zymogen termed p46 autoprocesses to a smaller form termed p41, which is active only during spore germination.</text>
</comment>
<feature type="chain" id="PRO_5023529501" description="Germination protease" evidence="4">
    <location>
        <begin position="10"/>
        <end position="327"/>
    </location>
</feature>
<keyword evidence="3 4" id="KW-0865">Zymogen</keyword>
<dbReference type="InterPro" id="IPR005080">
    <property type="entry name" value="Peptidase_A25"/>
</dbReference>
<comment type="subunit">
    <text evidence="4">Homotetramer.</text>
</comment>
<dbReference type="GO" id="GO:0004222">
    <property type="term" value="F:metalloendopeptidase activity"/>
    <property type="evidence" value="ECO:0007669"/>
    <property type="project" value="UniProtKB-UniRule"/>
</dbReference>
<dbReference type="AlphaFoldDB" id="W6SG16"/>
<dbReference type="eggNOG" id="COG0680">
    <property type="taxonomic scope" value="Bacteria"/>
</dbReference>
<dbReference type="RefSeq" id="WP_044037881.1">
    <property type="nucleotide sequence ID" value="NZ_HG917868.1"/>
</dbReference>
<comment type="similarity">
    <text evidence="4">Belongs to the peptidase A25 family.</text>
</comment>
<dbReference type="InterPro" id="IPR023430">
    <property type="entry name" value="Pept_HybD-like_dom_sf"/>
</dbReference>
<reference evidence="5 6" key="1">
    <citation type="submission" date="2013-11" db="EMBL/GenBank/DDBJ databases">
        <title>Complete genome sequence of Clostridum sp. M2/40.</title>
        <authorList>
            <person name="Wibberg D."/>
            <person name="Puehler A."/>
            <person name="Schlueter A."/>
        </authorList>
    </citation>
    <scope>NUCLEOTIDE SEQUENCE [LARGE SCALE GENOMIC DNA]</scope>
    <source>
        <strain evidence="6">M2/40</strain>
    </source>
</reference>
<comment type="catalytic activity">
    <reaction evidence="4">
        <text>Endopeptidase action with P4 Glu or Asp, P1 preferably Glu &gt; Asp, P1' hydrophobic and P2' Ala.</text>
        <dbReference type="EC" id="3.4.24.78"/>
    </reaction>
</comment>
<dbReference type="SUPFAM" id="SSF53163">
    <property type="entry name" value="HybD-like"/>
    <property type="match status" value="1"/>
</dbReference>
<dbReference type="NCBIfam" id="TIGR01441">
    <property type="entry name" value="GPR"/>
    <property type="match status" value="1"/>
</dbReference>
<dbReference type="HAMAP" id="MF_00626">
    <property type="entry name" value="Germination_prot"/>
    <property type="match status" value="1"/>
</dbReference>
<evidence type="ECO:0000313" key="6">
    <source>
        <dbReference type="Proteomes" id="UP000019426"/>
    </source>
</evidence>
<dbReference type="Proteomes" id="UP000019426">
    <property type="component" value="Chromosome M2/40_rep1"/>
</dbReference>
<dbReference type="EC" id="3.4.24.78" evidence="4"/>
<keyword evidence="1 4" id="KW-0645">Protease</keyword>
<dbReference type="OrthoDB" id="9777293at2"/>
<comment type="function">
    <text evidence="4">Initiates the rapid degradation of small, acid-soluble proteins during spore germination.</text>
</comment>
<keyword evidence="6" id="KW-1185">Reference proteome</keyword>
<dbReference type="EMBL" id="HG917868">
    <property type="protein sequence ID" value="CDM68645.1"/>
    <property type="molecule type" value="Genomic_DNA"/>
</dbReference>
<evidence type="ECO:0000256" key="2">
    <source>
        <dbReference type="ARBA" id="ARBA00022801"/>
    </source>
</evidence>
<dbReference type="GO" id="GO:0006508">
    <property type="term" value="P:proteolysis"/>
    <property type="evidence" value="ECO:0007669"/>
    <property type="project" value="UniProtKB-UniRule"/>
</dbReference>
<proteinExistence type="inferred from homology"/>
<dbReference type="STRING" id="1216932.CM240_1486"/>